<name>Q01QF7_SOLUE</name>
<feature type="chain" id="PRO_5004163197" description="PEP-CTERM protein-sorting domain-containing protein" evidence="1">
    <location>
        <begin position="21"/>
        <end position="238"/>
    </location>
</feature>
<keyword evidence="1" id="KW-0732">Signal</keyword>
<dbReference type="AlphaFoldDB" id="Q01QF7"/>
<gene>
    <name evidence="2" type="ordered locus">Acid_7202</name>
</gene>
<protein>
    <recommendedName>
        <fullName evidence="3">PEP-CTERM protein-sorting domain-containing protein</fullName>
    </recommendedName>
</protein>
<evidence type="ECO:0008006" key="3">
    <source>
        <dbReference type="Google" id="ProtNLM"/>
    </source>
</evidence>
<proteinExistence type="predicted"/>
<dbReference type="HOGENOM" id="CLU_1165214_0_0_0"/>
<dbReference type="InParanoid" id="Q01QF7"/>
<reference evidence="2" key="1">
    <citation type="submission" date="2006-10" db="EMBL/GenBank/DDBJ databases">
        <title>Complete sequence of Solibacter usitatus Ellin6076.</title>
        <authorList>
            <consortium name="US DOE Joint Genome Institute"/>
            <person name="Copeland A."/>
            <person name="Lucas S."/>
            <person name="Lapidus A."/>
            <person name="Barry K."/>
            <person name="Detter J.C."/>
            <person name="Glavina del Rio T."/>
            <person name="Hammon N."/>
            <person name="Israni S."/>
            <person name="Dalin E."/>
            <person name="Tice H."/>
            <person name="Pitluck S."/>
            <person name="Thompson L.S."/>
            <person name="Brettin T."/>
            <person name="Bruce D."/>
            <person name="Han C."/>
            <person name="Tapia R."/>
            <person name="Gilna P."/>
            <person name="Schmutz J."/>
            <person name="Larimer F."/>
            <person name="Land M."/>
            <person name="Hauser L."/>
            <person name="Kyrpides N."/>
            <person name="Mikhailova N."/>
            <person name="Janssen P.H."/>
            <person name="Kuske C.R."/>
            <person name="Richardson P."/>
        </authorList>
    </citation>
    <scope>NUCLEOTIDE SEQUENCE</scope>
    <source>
        <strain evidence="2">Ellin6076</strain>
    </source>
</reference>
<accession>Q01QF7</accession>
<dbReference type="EMBL" id="CP000473">
    <property type="protein sequence ID" value="ABJ88113.1"/>
    <property type="molecule type" value="Genomic_DNA"/>
</dbReference>
<evidence type="ECO:0000313" key="2">
    <source>
        <dbReference type="EMBL" id="ABJ88113.1"/>
    </source>
</evidence>
<organism evidence="2">
    <name type="scientific">Solibacter usitatus (strain Ellin6076)</name>
    <dbReference type="NCBI Taxonomy" id="234267"/>
    <lineage>
        <taxon>Bacteria</taxon>
        <taxon>Pseudomonadati</taxon>
        <taxon>Acidobacteriota</taxon>
        <taxon>Terriglobia</taxon>
        <taxon>Bryobacterales</taxon>
        <taxon>Solibacteraceae</taxon>
        <taxon>Candidatus Solibacter</taxon>
    </lineage>
</organism>
<feature type="signal peptide" evidence="1">
    <location>
        <begin position="1"/>
        <end position="20"/>
    </location>
</feature>
<evidence type="ECO:0000256" key="1">
    <source>
        <dbReference type="SAM" id="SignalP"/>
    </source>
</evidence>
<sequence length="238" mass="24980" precursor="true">MKRFCLWVGLLGVLSTAAMANQLCTNGGTYDTYITNYNSFANACQIGDKLFWGFQHTAGANASGQEPFSSEISVHAIPGDGFSNIGISFNSGGWVANSTTPINDILTYNVATLSASPIIKDATLTITGTLTGLGDHAQVVETLTPGVAGSPLTATLNSPASVNIVFLNNMQAMFAVKDEISLLVDPGNNTQSHVSIVENDFSELVPEPLPTSLIGSGLLLFGLVLRKRVNPVGAEESK</sequence>
<dbReference type="KEGG" id="sus:Acid_7202"/>